<evidence type="ECO:0000256" key="3">
    <source>
        <dbReference type="ARBA" id="ARBA00022692"/>
    </source>
</evidence>
<dbReference type="PRINTS" id="PR00237">
    <property type="entry name" value="GPCRRHODOPSN"/>
</dbReference>
<keyword evidence="7" id="KW-0807">Transducer</keyword>
<keyword evidence="5 8" id="KW-0472">Membrane</keyword>
<dbReference type="CDD" id="cd00637">
    <property type="entry name" value="7tm_classA_rhodopsin-like"/>
    <property type="match status" value="1"/>
</dbReference>
<dbReference type="GeneID" id="110250618"/>
<keyword evidence="2" id="KW-1003">Cell membrane</keyword>
<proteinExistence type="inferred from homology"/>
<evidence type="ECO:0000256" key="2">
    <source>
        <dbReference type="ARBA" id="ARBA00022475"/>
    </source>
</evidence>
<feature type="transmembrane region" description="Helical" evidence="8">
    <location>
        <begin position="174"/>
        <end position="199"/>
    </location>
</feature>
<keyword evidence="7" id="KW-0297">G-protein coupled receptor</keyword>
<evidence type="ECO:0000313" key="11">
    <source>
        <dbReference type="Proteomes" id="UP000887567"/>
    </source>
</evidence>
<evidence type="ECO:0000256" key="8">
    <source>
        <dbReference type="SAM" id="Phobius"/>
    </source>
</evidence>
<feature type="domain" description="G-protein coupled receptors family 1 profile" evidence="9">
    <location>
        <begin position="24"/>
        <end position="303"/>
    </location>
</feature>
<evidence type="ECO:0000313" key="10">
    <source>
        <dbReference type="EnsemblMetazoa" id="XP_020912880.1"/>
    </source>
</evidence>
<comment type="similarity">
    <text evidence="7">Belongs to the G-protein coupled receptor 1 family.</text>
</comment>
<evidence type="ECO:0000256" key="7">
    <source>
        <dbReference type="RuleBase" id="RU000688"/>
    </source>
</evidence>
<keyword evidence="3 7" id="KW-0812">Transmembrane</keyword>
<evidence type="ECO:0000256" key="1">
    <source>
        <dbReference type="ARBA" id="ARBA00004651"/>
    </source>
</evidence>
<keyword evidence="6 7" id="KW-0675">Receptor</keyword>
<feature type="transmembrane region" description="Helical" evidence="8">
    <location>
        <begin position="45"/>
        <end position="64"/>
    </location>
</feature>
<dbReference type="InterPro" id="IPR000276">
    <property type="entry name" value="GPCR_Rhodpsn"/>
</dbReference>
<dbReference type="Proteomes" id="UP000887567">
    <property type="component" value="Unplaced"/>
</dbReference>
<feature type="transmembrane region" description="Helical" evidence="8">
    <location>
        <begin position="123"/>
        <end position="143"/>
    </location>
</feature>
<comment type="subcellular location">
    <subcellularLocation>
        <location evidence="1">Cell membrane</location>
        <topology evidence="1">Multi-pass membrane protein</topology>
    </subcellularLocation>
</comment>
<dbReference type="SUPFAM" id="SSF81321">
    <property type="entry name" value="Family A G protein-coupled receptor-like"/>
    <property type="match status" value="1"/>
</dbReference>
<dbReference type="Gene3D" id="1.20.1070.10">
    <property type="entry name" value="Rhodopsin 7-helix transmembrane proteins"/>
    <property type="match status" value="1"/>
</dbReference>
<dbReference type="AlphaFoldDB" id="A0A913Y226"/>
<evidence type="ECO:0000256" key="6">
    <source>
        <dbReference type="ARBA" id="ARBA00023170"/>
    </source>
</evidence>
<dbReference type="RefSeq" id="XP_020912880.1">
    <property type="nucleotide sequence ID" value="XM_021057221.2"/>
</dbReference>
<dbReference type="PROSITE" id="PS00237">
    <property type="entry name" value="G_PROTEIN_RECEP_F1_1"/>
    <property type="match status" value="1"/>
</dbReference>
<dbReference type="PROSITE" id="PS50262">
    <property type="entry name" value="G_PROTEIN_RECEP_F1_2"/>
    <property type="match status" value="1"/>
</dbReference>
<dbReference type="GO" id="GO:0005886">
    <property type="term" value="C:plasma membrane"/>
    <property type="evidence" value="ECO:0007669"/>
    <property type="project" value="UniProtKB-SubCell"/>
</dbReference>
<keyword evidence="11" id="KW-1185">Reference proteome</keyword>
<reference evidence="10" key="1">
    <citation type="submission" date="2022-11" db="UniProtKB">
        <authorList>
            <consortium name="EnsemblMetazoa"/>
        </authorList>
    </citation>
    <scope>IDENTIFICATION</scope>
</reference>
<dbReference type="EnsemblMetazoa" id="XM_021057221.2">
    <property type="protein sequence ID" value="XP_020912880.1"/>
    <property type="gene ID" value="LOC110250618"/>
</dbReference>
<evidence type="ECO:0000259" key="9">
    <source>
        <dbReference type="PROSITE" id="PS50262"/>
    </source>
</evidence>
<feature type="transmembrane region" description="Helical" evidence="8">
    <location>
        <begin position="84"/>
        <end position="102"/>
    </location>
</feature>
<keyword evidence="4 8" id="KW-1133">Transmembrane helix</keyword>
<evidence type="ECO:0000256" key="4">
    <source>
        <dbReference type="ARBA" id="ARBA00022989"/>
    </source>
</evidence>
<feature type="transmembrane region" description="Helical" evidence="8">
    <location>
        <begin position="289"/>
        <end position="306"/>
    </location>
</feature>
<sequence>MEDESLIVGKTVILVLIFIVSVTGNALVCYCGLHTQRMSAMNHIIVNLAASEILIAFLVIPIKIERELTGEIILGGTLCKLMEYVQTVALGASMMSLIMLSVDRYCSVFHPLSKITRRQAKHMMVFSWCYPLLCASPVMYYVLGTSHQPNALLLQCQHGHWHALTQLDRLYSLIQLWLVFLLPVLMVTMVYAVIVTRLLRTGSPTRGRITNVGPTTKPVQYPGPIHRSYTTAFDSNIVPLAKRRSVVMNLIVMSAYLFCWTPLAALYVIRNIKTFRHDLGFQTIHDLSSFLALAKLCLNPAIYSFFDNAIRDQLCRCRCNNSNEQVVYPEKCIRGKLSELSVSKIAYSSINGPAANTEPLLLTSSNQRNSYKATTFNTEKLAQMIANTRRYRSFGMFTSRSSNI</sequence>
<dbReference type="PANTHER" id="PTHR24241:SF76">
    <property type="entry name" value="NEUROPEPTIDE SIFAMIDE RECEPTOR"/>
    <property type="match status" value="1"/>
</dbReference>
<dbReference type="OMA" id="VMNLIVM"/>
<dbReference type="PANTHER" id="PTHR24241">
    <property type="entry name" value="NEUROPEPTIDE RECEPTOR-RELATED G-PROTEIN COUPLED RECEPTOR"/>
    <property type="match status" value="1"/>
</dbReference>
<dbReference type="GO" id="GO:0004930">
    <property type="term" value="F:G protein-coupled receptor activity"/>
    <property type="evidence" value="ECO:0007669"/>
    <property type="project" value="UniProtKB-KW"/>
</dbReference>
<accession>A0A913Y226</accession>
<evidence type="ECO:0000256" key="5">
    <source>
        <dbReference type="ARBA" id="ARBA00023136"/>
    </source>
</evidence>
<name>A0A913Y226_EXADI</name>
<protein>
    <recommendedName>
        <fullName evidence="9">G-protein coupled receptors family 1 profile domain-containing protein</fullName>
    </recommendedName>
</protein>
<dbReference type="GO" id="GO:0042277">
    <property type="term" value="F:peptide binding"/>
    <property type="evidence" value="ECO:0007669"/>
    <property type="project" value="TreeGrafter"/>
</dbReference>
<feature type="transmembrane region" description="Helical" evidence="8">
    <location>
        <begin position="12"/>
        <end position="33"/>
    </location>
</feature>
<dbReference type="OrthoDB" id="6022667at2759"/>
<feature type="transmembrane region" description="Helical" evidence="8">
    <location>
        <begin position="246"/>
        <end position="269"/>
    </location>
</feature>
<dbReference type="Pfam" id="PF00001">
    <property type="entry name" value="7tm_1"/>
    <property type="match status" value="1"/>
</dbReference>
<dbReference type="GO" id="GO:0032870">
    <property type="term" value="P:cellular response to hormone stimulus"/>
    <property type="evidence" value="ECO:0007669"/>
    <property type="project" value="TreeGrafter"/>
</dbReference>
<dbReference type="KEGG" id="epa:110250618"/>
<organism evidence="10 11">
    <name type="scientific">Exaiptasia diaphana</name>
    <name type="common">Tropical sea anemone</name>
    <name type="synonym">Aiptasia pulchella</name>
    <dbReference type="NCBI Taxonomy" id="2652724"/>
    <lineage>
        <taxon>Eukaryota</taxon>
        <taxon>Metazoa</taxon>
        <taxon>Cnidaria</taxon>
        <taxon>Anthozoa</taxon>
        <taxon>Hexacorallia</taxon>
        <taxon>Actiniaria</taxon>
        <taxon>Aiptasiidae</taxon>
        <taxon>Exaiptasia</taxon>
    </lineage>
</organism>
<dbReference type="InterPro" id="IPR017452">
    <property type="entry name" value="GPCR_Rhodpsn_7TM"/>
</dbReference>